<dbReference type="Proteomes" id="UP000028630">
    <property type="component" value="Unassembled WGS sequence"/>
</dbReference>
<dbReference type="InterPro" id="IPR010982">
    <property type="entry name" value="Lambda_DNA-bd_dom_sf"/>
</dbReference>
<dbReference type="AlphaFoldDB" id="A0A085A4Z8"/>
<dbReference type="CDD" id="cd00093">
    <property type="entry name" value="HTH_XRE"/>
    <property type="match status" value="1"/>
</dbReference>
<dbReference type="PROSITE" id="PS50943">
    <property type="entry name" value="HTH_CROC1"/>
    <property type="match status" value="1"/>
</dbReference>
<evidence type="ECO:0000259" key="2">
    <source>
        <dbReference type="PROSITE" id="PS50943"/>
    </source>
</evidence>
<gene>
    <name evidence="3" type="ORF">GTGU_02877</name>
</gene>
<comment type="caution">
    <text evidence="3">The sequence shown here is derived from an EMBL/GenBank/DDBJ whole genome shotgun (WGS) entry which is preliminary data.</text>
</comment>
<feature type="domain" description="HTH cro/C1-type" evidence="2">
    <location>
        <begin position="58"/>
        <end position="99"/>
    </location>
</feature>
<sequence length="189" mass="21254">MQNIFKALSFMDFIYMSDTYSKKEAAIEENADCKNDELSKLRFAERLKQAIGDESNLAFAKKCGLSDSLIGRYLRGESYPSIDKLPAIALAAGRSMSWLIGDSDGMANHTENDEELKRWWLIIFDSLSESERQRAIHVFKRHGLLALFADDVIKSDDADSTVHKEILEQRDSNGRVQAASKVSTQKKAG</sequence>
<dbReference type="SUPFAM" id="SSF47413">
    <property type="entry name" value="lambda repressor-like DNA-binding domains"/>
    <property type="match status" value="1"/>
</dbReference>
<evidence type="ECO:0000313" key="3">
    <source>
        <dbReference type="EMBL" id="KFC05293.1"/>
    </source>
</evidence>
<dbReference type="OrthoDB" id="5959816at2"/>
<dbReference type="eggNOG" id="COG2932">
    <property type="taxonomic scope" value="Bacteria"/>
</dbReference>
<organism evidence="3 4">
    <name type="scientific">Trabulsiella guamensis ATCC 49490</name>
    <dbReference type="NCBI Taxonomy" id="1005994"/>
    <lineage>
        <taxon>Bacteria</taxon>
        <taxon>Pseudomonadati</taxon>
        <taxon>Pseudomonadota</taxon>
        <taxon>Gammaproteobacteria</taxon>
        <taxon>Enterobacterales</taxon>
        <taxon>Enterobacteriaceae</taxon>
        <taxon>Trabulsiella</taxon>
    </lineage>
</organism>
<evidence type="ECO:0000256" key="1">
    <source>
        <dbReference type="SAM" id="MobiDB-lite"/>
    </source>
</evidence>
<dbReference type="InterPro" id="IPR001387">
    <property type="entry name" value="Cro/C1-type_HTH"/>
</dbReference>
<accession>A0A085A4Z8</accession>
<proteinExistence type="predicted"/>
<name>A0A085A4Z8_9ENTR</name>
<dbReference type="Gene3D" id="1.10.260.40">
    <property type="entry name" value="lambda repressor-like DNA-binding domains"/>
    <property type="match status" value="1"/>
</dbReference>
<feature type="region of interest" description="Disordered" evidence="1">
    <location>
        <begin position="166"/>
        <end position="189"/>
    </location>
</feature>
<feature type="compositionally biased region" description="Polar residues" evidence="1">
    <location>
        <begin position="180"/>
        <end position="189"/>
    </location>
</feature>
<reference evidence="4" key="1">
    <citation type="submission" date="2014-05" db="EMBL/GenBank/DDBJ databases">
        <title>ATOL: Assembling a taxonomically balanced genome-scale reconstruction of the evolutionary history of the Enterobacteriaceae.</title>
        <authorList>
            <person name="Plunkett G. III"/>
            <person name="Neeno-Eckwall E.C."/>
            <person name="Glasner J.D."/>
            <person name="Perna N.T."/>
        </authorList>
    </citation>
    <scope>NUCLEOTIDE SEQUENCE [LARGE SCALE GENOMIC DNA]</scope>
    <source>
        <strain evidence="4">ATCC 49490</strain>
    </source>
</reference>
<dbReference type="GO" id="GO:0003677">
    <property type="term" value="F:DNA binding"/>
    <property type="evidence" value="ECO:0007669"/>
    <property type="project" value="InterPro"/>
</dbReference>
<protein>
    <recommendedName>
        <fullName evidence="2">HTH cro/C1-type domain-containing protein</fullName>
    </recommendedName>
</protein>
<dbReference type="EMBL" id="JMTB01000091">
    <property type="protein sequence ID" value="KFC05293.1"/>
    <property type="molecule type" value="Genomic_DNA"/>
</dbReference>
<keyword evidence="4" id="KW-1185">Reference proteome</keyword>
<dbReference type="Pfam" id="PF01381">
    <property type="entry name" value="HTH_3"/>
    <property type="match status" value="1"/>
</dbReference>
<evidence type="ECO:0000313" key="4">
    <source>
        <dbReference type="Proteomes" id="UP000028630"/>
    </source>
</evidence>